<sequence length="142" mass="16559">KLLKPLADTRLQLLKSKYSKEFSNKFILLKHQSFAAFGRHVSRIDVIFRRTGQPLFHHFLHLFSVFDFLYAILPTIETLPMIDKIGHRAAIFERREIAAKTAANQKRHLTVLEKAEKRRSIFSTYIYSIFDAVLVTLLKAQT</sequence>
<name>A0A915JSS7_ROMCU</name>
<organism evidence="1 2">
    <name type="scientific">Romanomermis culicivorax</name>
    <name type="common">Nematode worm</name>
    <dbReference type="NCBI Taxonomy" id="13658"/>
    <lineage>
        <taxon>Eukaryota</taxon>
        <taxon>Metazoa</taxon>
        <taxon>Ecdysozoa</taxon>
        <taxon>Nematoda</taxon>
        <taxon>Enoplea</taxon>
        <taxon>Dorylaimia</taxon>
        <taxon>Mermithida</taxon>
        <taxon>Mermithoidea</taxon>
        <taxon>Mermithidae</taxon>
        <taxon>Romanomermis</taxon>
    </lineage>
</organism>
<protein>
    <submittedName>
        <fullName evidence="2">Uncharacterized protein</fullName>
    </submittedName>
</protein>
<evidence type="ECO:0000313" key="2">
    <source>
        <dbReference type="WBParaSite" id="nRc.2.0.1.t29296-RA"/>
    </source>
</evidence>
<dbReference type="AlphaFoldDB" id="A0A915JSS7"/>
<proteinExistence type="predicted"/>
<dbReference type="WBParaSite" id="nRc.2.0.1.t29296-RA">
    <property type="protein sequence ID" value="nRc.2.0.1.t29296-RA"/>
    <property type="gene ID" value="nRc.2.0.1.g29296"/>
</dbReference>
<reference evidence="2" key="1">
    <citation type="submission" date="2022-11" db="UniProtKB">
        <authorList>
            <consortium name="WormBaseParasite"/>
        </authorList>
    </citation>
    <scope>IDENTIFICATION</scope>
</reference>
<dbReference type="Proteomes" id="UP000887565">
    <property type="component" value="Unplaced"/>
</dbReference>
<keyword evidence="1" id="KW-1185">Reference proteome</keyword>
<evidence type="ECO:0000313" key="1">
    <source>
        <dbReference type="Proteomes" id="UP000887565"/>
    </source>
</evidence>
<accession>A0A915JSS7</accession>